<protein>
    <submittedName>
        <fullName evidence="2">Diaminopimelate decarboxylase</fullName>
        <ecNumber evidence="2">4.1.1.20</ecNumber>
    </submittedName>
</protein>
<dbReference type="AlphaFoldDB" id="A0A6J4QU85"/>
<feature type="compositionally biased region" description="Basic residues" evidence="1">
    <location>
        <begin position="15"/>
        <end position="33"/>
    </location>
</feature>
<feature type="region of interest" description="Disordered" evidence="1">
    <location>
        <begin position="1"/>
        <end position="115"/>
    </location>
</feature>
<organism evidence="2">
    <name type="scientific">uncultured Rubrobacteraceae bacterium</name>
    <dbReference type="NCBI Taxonomy" id="349277"/>
    <lineage>
        <taxon>Bacteria</taxon>
        <taxon>Bacillati</taxon>
        <taxon>Actinomycetota</taxon>
        <taxon>Rubrobacteria</taxon>
        <taxon>Rubrobacterales</taxon>
        <taxon>Rubrobacteraceae</taxon>
        <taxon>environmental samples</taxon>
    </lineage>
</organism>
<dbReference type="EC" id="4.1.1.20" evidence="2"/>
<name>A0A6J4QU85_9ACTN</name>
<reference evidence="2" key="1">
    <citation type="submission" date="2020-02" db="EMBL/GenBank/DDBJ databases">
        <authorList>
            <person name="Meier V. D."/>
        </authorList>
    </citation>
    <scope>NUCLEOTIDE SEQUENCE</scope>
    <source>
        <strain evidence="2">AVDCRST_MAG01</strain>
    </source>
</reference>
<keyword evidence="2" id="KW-0456">Lyase</keyword>
<evidence type="ECO:0000256" key="1">
    <source>
        <dbReference type="SAM" id="MobiDB-lite"/>
    </source>
</evidence>
<sequence length="115" mass="13036">GRLLLRGGSPPLRGGRPRRDRPRCRHPHLRLQPRRYTEGLHGARRSLLRPRPPGLLRGESEWQPRRSAGTRVPRGGGRHCLRRGALPGDAGRVRPEEGRLRGRREDRGGAYGRAR</sequence>
<feature type="non-terminal residue" evidence="2">
    <location>
        <position position="1"/>
    </location>
</feature>
<gene>
    <name evidence="2" type="ORF">AVDCRST_MAG01-01-4556</name>
</gene>
<feature type="compositionally biased region" description="Basic and acidic residues" evidence="1">
    <location>
        <begin position="91"/>
        <end position="108"/>
    </location>
</feature>
<feature type="non-terminal residue" evidence="2">
    <location>
        <position position="115"/>
    </location>
</feature>
<dbReference type="EMBL" id="CADCUW010000590">
    <property type="protein sequence ID" value="CAA9450772.1"/>
    <property type="molecule type" value="Genomic_DNA"/>
</dbReference>
<feature type="compositionally biased region" description="Low complexity" evidence="1">
    <location>
        <begin position="1"/>
        <end position="14"/>
    </location>
</feature>
<accession>A0A6J4QU85</accession>
<dbReference type="GO" id="GO:0008836">
    <property type="term" value="F:diaminopimelate decarboxylase activity"/>
    <property type="evidence" value="ECO:0007669"/>
    <property type="project" value="UniProtKB-EC"/>
</dbReference>
<evidence type="ECO:0000313" key="2">
    <source>
        <dbReference type="EMBL" id="CAA9450772.1"/>
    </source>
</evidence>
<proteinExistence type="predicted"/>